<protein>
    <submittedName>
        <fullName evidence="8">TonB-dependent receptor</fullName>
    </submittedName>
</protein>
<feature type="region of interest" description="Disordered" evidence="5">
    <location>
        <begin position="1"/>
        <end position="35"/>
    </location>
</feature>
<evidence type="ECO:0000256" key="3">
    <source>
        <dbReference type="ARBA" id="ARBA00023237"/>
    </source>
</evidence>
<dbReference type="InterPro" id="IPR010104">
    <property type="entry name" value="TonB_rcpt_bac"/>
</dbReference>
<dbReference type="Pfam" id="PF00593">
    <property type="entry name" value="TonB_dep_Rec_b-barrel"/>
    <property type="match status" value="1"/>
</dbReference>
<feature type="compositionally biased region" description="Low complexity" evidence="5">
    <location>
        <begin position="7"/>
        <end position="25"/>
    </location>
</feature>
<keyword evidence="8" id="KW-0675">Receptor</keyword>
<dbReference type="PANTHER" id="PTHR40980:SF3">
    <property type="entry name" value="TONB-DEPENDENT RECEPTOR-LIKE BETA-BARREL DOMAIN-CONTAINING PROTEIN"/>
    <property type="match status" value="1"/>
</dbReference>
<dbReference type="NCBIfam" id="TIGR01782">
    <property type="entry name" value="TonB-Xanth-Caul"/>
    <property type="match status" value="1"/>
</dbReference>
<accession>A0ABP7KU09</accession>
<dbReference type="InterPro" id="IPR037066">
    <property type="entry name" value="Plug_dom_sf"/>
</dbReference>
<feature type="compositionally biased region" description="Polar residues" evidence="5">
    <location>
        <begin position="26"/>
        <end position="35"/>
    </location>
</feature>
<feature type="region of interest" description="Disordered" evidence="5">
    <location>
        <begin position="927"/>
        <end position="967"/>
    </location>
</feature>
<dbReference type="SUPFAM" id="SSF56935">
    <property type="entry name" value="Porins"/>
    <property type="match status" value="1"/>
</dbReference>
<evidence type="ECO:0000313" key="9">
    <source>
        <dbReference type="Proteomes" id="UP001500827"/>
    </source>
</evidence>
<dbReference type="Proteomes" id="UP001500827">
    <property type="component" value="Unassembled WGS sequence"/>
</dbReference>
<evidence type="ECO:0000256" key="1">
    <source>
        <dbReference type="ARBA" id="ARBA00004442"/>
    </source>
</evidence>
<dbReference type="InterPro" id="IPR012910">
    <property type="entry name" value="Plug_dom"/>
</dbReference>
<evidence type="ECO:0000259" key="6">
    <source>
        <dbReference type="Pfam" id="PF00593"/>
    </source>
</evidence>
<comment type="similarity">
    <text evidence="4">Belongs to the TonB-dependent receptor family.</text>
</comment>
<organism evidence="8 9">
    <name type="scientific">Sphingomonas limnosediminicola</name>
    <dbReference type="NCBI Taxonomy" id="940133"/>
    <lineage>
        <taxon>Bacteria</taxon>
        <taxon>Pseudomonadati</taxon>
        <taxon>Pseudomonadota</taxon>
        <taxon>Alphaproteobacteria</taxon>
        <taxon>Sphingomonadales</taxon>
        <taxon>Sphingomonadaceae</taxon>
        <taxon>Sphingomonas</taxon>
    </lineage>
</organism>
<evidence type="ECO:0000259" key="7">
    <source>
        <dbReference type="Pfam" id="PF07715"/>
    </source>
</evidence>
<keyword evidence="3" id="KW-0998">Cell outer membrane</keyword>
<dbReference type="Gene3D" id="2.170.130.10">
    <property type="entry name" value="TonB-dependent receptor, plug domain"/>
    <property type="match status" value="1"/>
</dbReference>
<comment type="subcellular location">
    <subcellularLocation>
        <location evidence="1 4">Cell outer membrane</location>
    </subcellularLocation>
</comment>
<evidence type="ECO:0000256" key="4">
    <source>
        <dbReference type="RuleBase" id="RU003357"/>
    </source>
</evidence>
<feature type="domain" description="TonB-dependent receptor-like beta-barrel" evidence="6">
    <location>
        <begin position="402"/>
        <end position="875"/>
    </location>
</feature>
<proteinExistence type="inferred from homology"/>
<dbReference type="EMBL" id="BAABBM010000001">
    <property type="protein sequence ID" value="GAA3887969.1"/>
    <property type="molecule type" value="Genomic_DNA"/>
</dbReference>
<evidence type="ECO:0000256" key="2">
    <source>
        <dbReference type="ARBA" id="ARBA00023136"/>
    </source>
</evidence>
<keyword evidence="4" id="KW-0798">TonB box</keyword>
<dbReference type="Gene3D" id="2.40.170.20">
    <property type="entry name" value="TonB-dependent receptor, beta-barrel domain"/>
    <property type="match status" value="1"/>
</dbReference>
<dbReference type="InterPro" id="IPR000531">
    <property type="entry name" value="Beta-barrel_TonB"/>
</dbReference>
<keyword evidence="9" id="KW-1185">Reference proteome</keyword>
<feature type="compositionally biased region" description="Pro residues" evidence="5">
    <location>
        <begin position="933"/>
        <end position="967"/>
    </location>
</feature>
<gene>
    <name evidence="8" type="ORF">GCM10022276_03820</name>
</gene>
<evidence type="ECO:0000256" key="5">
    <source>
        <dbReference type="SAM" id="MobiDB-lite"/>
    </source>
</evidence>
<dbReference type="Pfam" id="PF07715">
    <property type="entry name" value="Plug"/>
    <property type="match status" value="1"/>
</dbReference>
<name>A0ABP7KU09_9SPHN</name>
<keyword evidence="2 4" id="KW-0472">Membrane</keyword>
<comment type="caution">
    <text evidence="8">The sequence shown here is derived from an EMBL/GenBank/DDBJ whole genome shotgun (WGS) entry which is preliminary data.</text>
</comment>
<feature type="domain" description="TonB-dependent receptor plug" evidence="7">
    <location>
        <begin position="53"/>
        <end position="148"/>
    </location>
</feature>
<dbReference type="InterPro" id="IPR036942">
    <property type="entry name" value="Beta-barrel_TonB_sf"/>
</dbReference>
<reference evidence="9" key="1">
    <citation type="journal article" date="2019" name="Int. J. Syst. Evol. Microbiol.">
        <title>The Global Catalogue of Microorganisms (GCM) 10K type strain sequencing project: providing services to taxonomists for standard genome sequencing and annotation.</title>
        <authorList>
            <consortium name="The Broad Institute Genomics Platform"/>
            <consortium name="The Broad Institute Genome Sequencing Center for Infectious Disease"/>
            <person name="Wu L."/>
            <person name="Ma J."/>
        </authorList>
    </citation>
    <scope>NUCLEOTIDE SEQUENCE [LARGE SCALE GENOMIC DNA]</scope>
    <source>
        <strain evidence="9">JCM 17543</strain>
    </source>
</reference>
<dbReference type="PANTHER" id="PTHR40980">
    <property type="entry name" value="PLUG DOMAIN-CONTAINING PROTEIN"/>
    <property type="match status" value="1"/>
</dbReference>
<evidence type="ECO:0000313" key="8">
    <source>
        <dbReference type="EMBL" id="GAA3887969.1"/>
    </source>
</evidence>
<sequence length="967" mass="106614">MPPPDPGATAQQSPAQPSQNADAPQTNASAASADTQIVVTGQRRALQSARNVKRNSDQIVDAIVAADIGKLPDIAVSDTAARIPGIQVTRERGEADRVLLRGLDRSYYTTTYNGREIFTAETRSVALQDFPSGAIAALEAFKTSTANLIEPGIAGLVNVRSRRPFDFKGFEVNGSFWELHPRQAGGWNPNGNIMITDRWNVGQGEMGALLNFSYTRLHYEDSIISNAYFVAPGPSGGRFPDWPFIEYDEATRYRPSLNGAIQWRPSPDLEFYVEGLWQGFRHEIQDRHFEQPLWGGASYTNLQFQEGTNLIESGTVNNPFRGEGWQGGTYNKTNTYQVAAGGRYDAGPLQITADIGRTDSTFTGSTESVDYVLCRDQFNCGQTVDFVIGAPGAIPRFDLVGFDPSNPANFSYRGLFEEAQKAKGQDWQSRVDFDYQTGLSFIPKIQWGIRYVDRDASRQYGSRYNDSRRGTPIELVPLDYQMFRPGFRGADNPPFPTSWLTPTYSSIRENLGLLREFAGYGSPAPPVYDPTASFKANEKSLAGYVQADWAFNLGGVAVDGQLGVRGVSADRKLHGTEREDTPTGFVFTPVNASDKETYWLPNINARFHLTHDLQFRLAATKTRTRPQFLDLNPSVSIGRPPDPSTCVPTVVICETVATGGNPNLSDLKSTNYDASLEYYFSPTGFAAFAAFDHELKGFVTPSSFVLGDVGGFPLRVNAPINSGKGHVRGFEGQVNTFFDFMGGPNWLSWFGVQANVTYLSHGAKYPRPVLRVDPLGNPLPGQLTNDPTDPITRPLLNVSKWTYNIIGMFERGPMSMRLAYNKRSAYWADWSERTDFSSNGLPYVLRQKVHEPGRLDVSASYTFLDRFTIFGDWTNILSKPQKVDLVRMDPTGARFDPSASEIAQFAWRARYQERIVSLGVRFRFGGGDARAGSPPPLPAALPPPAPVTPEPAPPPPPPPPPAAPERG</sequence>